<keyword evidence="3" id="KW-0732">Signal</keyword>
<reference evidence="4" key="1">
    <citation type="submission" date="2020-10" db="EMBL/GenBank/DDBJ databases">
        <title>Chromosome-scale genome assembly of the Allis shad, Alosa alosa.</title>
        <authorList>
            <person name="Margot Z."/>
            <person name="Christophe K."/>
            <person name="Cabau C."/>
            <person name="Louis A."/>
            <person name="Berthelot C."/>
            <person name="Parey E."/>
            <person name="Roest Crollius H."/>
            <person name="Montfort J."/>
            <person name="Robinson-Rechavi M."/>
            <person name="Bucao C."/>
            <person name="Bouchez O."/>
            <person name="Gislard M."/>
            <person name="Lluch J."/>
            <person name="Milhes M."/>
            <person name="Lampietro C."/>
            <person name="Lopez Roques C."/>
            <person name="Donnadieu C."/>
            <person name="Braasch I."/>
            <person name="Desvignes T."/>
            <person name="Postlethwait J."/>
            <person name="Bobe J."/>
            <person name="Guiguen Y."/>
        </authorList>
    </citation>
    <scope>NUCLEOTIDE SEQUENCE</scope>
    <source>
        <strain evidence="4">M-15738</strain>
        <tissue evidence="4">Blood</tissue>
    </source>
</reference>
<feature type="chain" id="PRO_5043652663" evidence="3">
    <location>
        <begin position="18"/>
        <end position="520"/>
    </location>
</feature>
<evidence type="ECO:0000313" key="4">
    <source>
        <dbReference type="EMBL" id="KAG5263956.1"/>
    </source>
</evidence>
<dbReference type="EMBL" id="JADWDJ010000021">
    <property type="protein sequence ID" value="KAG5263956.1"/>
    <property type="molecule type" value="Genomic_DNA"/>
</dbReference>
<protein>
    <submittedName>
        <fullName evidence="4">Uncharacterized protein</fullName>
    </submittedName>
</protein>
<feature type="signal peptide" evidence="3">
    <location>
        <begin position="1"/>
        <end position="17"/>
    </location>
</feature>
<keyword evidence="2" id="KW-1133">Transmembrane helix</keyword>
<keyword evidence="5" id="KW-1185">Reference proteome</keyword>
<evidence type="ECO:0000256" key="1">
    <source>
        <dbReference type="SAM" id="MobiDB-lite"/>
    </source>
</evidence>
<dbReference type="AlphaFoldDB" id="A0AAV6FQB3"/>
<accession>A0AAV6FQB3</accession>
<gene>
    <name evidence="4" type="ORF">AALO_G00270510</name>
</gene>
<keyword evidence="2" id="KW-0812">Transmembrane</keyword>
<evidence type="ECO:0000313" key="5">
    <source>
        <dbReference type="Proteomes" id="UP000823561"/>
    </source>
</evidence>
<evidence type="ECO:0000256" key="2">
    <source>
        <dbReference type="SAM" id="Phobius"/>
    </source>
</evidence>
<dbReference type="Proteomes" id="UP000823561">
    <property type="component" value="Chromosome 21"/>
</dbReference>
<organism evidence="4 5">
    <name type="scientific">Alosa alosa</name>
    <name type="common">allis shad</name>
    <dbReference type="NCBI Taxonomy" id="278164"/>
    <lineage>
        <taxon>Eukaryota</taxon>
        <taxon>Metazoa</taxon>
        <taxon>Chordata</taxon>
        <taxon>Craniata</taxon>
        <taxon>Vertebrata</taxon>
        <taxon>Euteleostomi</taxon>
        <taxon>Actinopterygii</taxon>
        <taxon>Neopterygii</taxon>
        <taxon>Teleostei</taxon>
        <taxon>Clupei</taxon>
        <taxon>Clupeiformes</taxon>
        <taxon>Clupeoidei</taxon>
        <taxon>Clupeidae</taxon>
        <taxon>Alosa</taxon>
    </lineage>
</organism>
<feature type="transmembrane region" description="Helical" evidence="2">
    <location>
        <begin position="307"/>
        <end position="329"/>
    </location>
</feature>
<sequence length="520" mass="55910">MHLFSVLTLLLAGHVTATAGQGYRNTEYVCPGQFFPIAKKLPSADLLFKSSVPGSSEKQVANRTHILLPSYQFKGNYIYIPEVMKQHEGEYCWSFPHMFNMELPVINLILKDCSVHSEVTYGEKFSLEVPKNVSILEFTTPKSTDRRVLWSRINADNKRGARGEVTHDRWEAVKITYADEGRYTFLKENGVEISSTILSVTELKRQYDLSDGSIKRKFPVPLAEAVLTFIDSSKDKHVLFQNAMVTEEAFRIFGSRIDLHAEFGELVLTITDLKSGDKGQYEVRDKNKSRAVVMNVYDSSESSNESLLVSNIVSVIGTLLLLLGGCCFVRRCCRSCKKIYAPVASPSPAQPIHIHDPVAMSTPTSSLPPPPVAVASADRPPWFQPYSSLPQHMDSQPPPYSEVAGSCSEPCPPYTPAAPSWASVGGGAVGTAGGAAGEGGGGEGGAGEAGGGTRGGTGAGEVGGGAGADTNPVSRVPLDPGPQYQLQGWGGGLDDFLTSSPLSMDTNTGTSAYNSDKLNF</sequence>
<comment type="caution">
    <text evidence="4">The sequence shown here is derived from an EMBL/GenBank/DDBJ whole genome shotgun (WGS) entry which is preliminary data.</text>
</comment>
<feature type="region of interest" description="Disordered" evidence="1">
    <location>
        <begin position="434"/>
        <end position="492"/>
    </location>
</feature>
<keyword evidence="2" id="KW-0472">Membrane</keyword>
<proteinExistence type="predicted"/>
<feature type="compositionally biased region" description="Gly residues" evidence="1">
    <location>
        <begin position="434"/>
        <end position="467"/>
    </location>
</feature>
<name>A0AAV6FQB3_9TELE</name>
<evidence type="ECO:0000256" key="3">
    <source>
        <dbReference type="SAM" id="SignalP"/>
    </source>
</evidence>